<sequence length="59" mass="6575">MKTPLSIDTEYFIPPGTTFVPIFRTGQQSKKFTIRPASVSSYAGDKNEFIVKGHILLSL</sequence>
<reference evidence="1 2" key="1">
    <citation type="submission" date="2019-04" db="EMBL/GenBank/DDBJ databases">
        <title>Draft genome of the big-headed turtle Platysternon megacephalum.</title>
        <authorList>
            <person name="Gong S."/>
        </authorList>
    </citation>
    <scope>NUCLEOTIDE SEQUENCE [LARGE SCALE GENOMIC DNA]</scope>
    <source>
        <strain evidence="1">DO16091913</strain>
        <tissue evidence="1">Muscle</tissue>
    </source>
</reference>
<gene>
    <name evidence="1" type="ORF">DR999_PMT10958</name>
</gene>
<evidence type="ECO:0000313" key="2">
    <source>
        <dbReference type="Proteomes" id="UP000297703"/>
    </source>
</evidence>
<dbReference type="Proteomes" id="UP000297703">
    <property type="component" value="Unassembled WGS sequence"/>
</dbReference>
<comment type="caution">
    <text evidence="1">The sequence shown here is derived from an EMBL/GenBank/DDBJ whole genome shotgun (WGS) entry which is preliminary data.</text>
</comment>
<name>A0A4D9EJS4_9SAUR</name>
<reference evidence="1 2" key="2">
    <citation type="submission" date="2019-04" db="EMBL/GenBank/DDBJ databases">
        <title>The genome sequence of big-headed turtle.</title>
        <authorList>
            <person name="Gong S."/>
        </authorList>
    </citation>
    <scope>NUCLEOTIDE SEQUENCE [LARGE SCALE GENOMIC DNA]</scope>
    <source>
        <strain evidence="1">DO16091913</strain>
        <tissue evidence="1">Muscle</tissue>
    </source>
</reference>
<keyword evidence="1" id="KW-0830">Ubiquinone</keyword>
<organism evidence="1 2">
    <name type="scientific">Platysternon megacephalum</name>
    <name type="common">big-headed turtle</name>
    <dbReference type="NCBI Taxonomy" id="55544"/>
    <lineage>
        <taxon>Eukaryota</taxon>
        <taxon>Metazoa</taxon>
        <taxon>Chordata</taxon>
        <taxon>Craniata</taxon>
        <taxon>Vertebrata</taxon>
        <taxon>Euteleostomi</taxon>
        <taxon>Archelosauria</taxon>
        <taxon>Testudinata</taxon>
        <taxon>Testudines</taxon>
        <taxon>Cryptodira</taxon>
        <taxon>Durocryptodira</taxon>
        <taxon>Testudinoidea</taxon>
        <taxon>Platysternidae</taxon>
        <taxon>Platysternon</taxon>
    </lineage>
</organism>
<evidence type="ECO:0000313" key="1">
    <source>
        <dbReference type="EMBL" id="TFK06344.1"/>
    </source>
</evidence>
<proteinExistence type="predicted"/>
<dbReference type="AlphaFoldDB" id="A0A4D9EJS4"/>
<protein>
    <submittedName>
        <fullName evidence="1">NADH dehydrogenase (Ubiquinone) complex I, assembly factor 6</fullName>
    </submittedName>
</protein>
<accession>A0A4D9EJS4</accession>
<keyword evidence="2" id="KW-1185">Reference proteome</keyword>
<dbReference type="EMBL" id="QXTE01000097">
    <property type="protein sequence ID" value="TFK06344.1"/>
    <property type="molecule type" value="Genomic_DNA"/>
</dbReference>